<feature type="transmembrane region" description="Helical" evidence="1">
    <location>
        <begin position="895"/>
        <end position="915"/>
    </location>
</feature>
<feature type="transmembrane region" description="Helical" evidence="1">
    <location>
        <begin position="12"/>
        <end position="31"/>
    </location>
</feature>
<feature type="transmembrane region" description="Helical" evidence="1">
    <location>
        <begin position="453"/>
        <end position="478"/>
    </location>
</feature>
<name>S5UCU3_9BACT</name>
<evidence type="ECO:0000313" key="2">
    <source>
        <dbReference type="EMBL" id="AGS49737.1"/>
    </source>
</evidence>
<sequence length="1061" mass="114671">MMRWVVGSSLKFRVLIVALAAGMMIVGFGQLTKSPVDVFPEFAPPRVEVQTACLGLSATEVEGLITVPLEQALAGVPGLDELRSRSVSQLSQIEIIFKPGTDLLQARQLVQERVATVTPTLPSWATPPVIIQPLSATSRIMKIGISSKDRTLIEQSMIAFWNIRAKLLGVPGVANVAIWGQRKQMLHVQVDPTRMREQNVTLNKVMTVTSDALDAGLLKYSGGAVVGTGGIIETPNQQLGVQHVLPITTPEELKQVLVEKRDGKDIRLGDVADILIDHQPLSGDAVINDGPGLMLIVEKLPWGNTLEVTKGVEAALAQIAPGLSGIEIDTTIFRPATFIEMAIDNLTLALLLGCLLVLLVIGAFLFEWRTALTSMLAIPISLVAAWLVLRWQGVTVNTMILAGFVIAVGVVVDDAIIDIENIVRRIRQHRREGSDKPLHSIILDASVEVRAPILYATLIIVAAAAPVFFLSGLTGAFFQPLALAYTLAVLASLVVAMTVTPALALILLRGVPLEHREPPLTRWLQKGYGAFLARIVGKPTRAYALVVVVVISGIAVLPGLGNSLLPNFKERDFLMHWVTEPSTSHPEMVRITEASSRELRAVPGVRNFGAHIGQAVNADEPVGINFTENWVSVDPGADYDATVKRIEEVVNGYPGLRRDVQTYLKERIREVLSGSGDAIVIRLYGDDLDQLRAKADEVKKILDGISGVVDQHIALQTNIPQIDVQVKLEEAQKYGLKPGDVRRAVATMIATEEVGDLYQRGKIFDVRLYSTPETRSDLTALRNLPLDTAQGGIVTLGEVADVSIKPTPNLITHDAGSRKLDVGANFAGRDLGSIITELEDKLSTVDFPTGYHAEVLGEYTERRAAEQTMLYLAIAAAIAILVLLMAAFGRWRLAIISFITLPSALVGGILAAYVGGGVISLGSLVGFFTVLGIAARNGILMISHFQHLEREEGVPFGIGLVLRGARERLAPILMTTLAAGLALVPMVVFGEIPGNEIEHPMAVVILGGLFTSTLLNLFVVPALYFRFGQSRRDRDSGGGWRFVPRQRRPVDETIQPSAATG</sequence>
<dbReference type="GO" id="GO:0042910">
    <property type="term" value="F:xenobiotic transmembrane transporter activity"/>
    <property type="evidence" value="ECO:0007669"/>
    <property type="project" value="TreeGrafter"/>
</dbReference>
<dbReference type="InterPro" id="IPR001036">
    <property type="entry name" value="Acrflvin-R"/>
</dbReference>
<feature type="transmembrane region" description="Helical" evidence="1">
    <location>
        <begin position="969"/>
        <end position="989"/>
    </location>
</feature>
<dbReference type="PANTHER" id="PTHR32063:SF4">
    <property type="entry name" value="SLR6043 PROTEIN"/>
    <property type="match status" value="1"/>
</dbReference>
<dbReference type="Gene3D" id="3.30.70.1440">
    <property type="entry name" value="Multidrug efflux transporter AcrB pore domain"/>
    <property type="match status" value="1"/>
</dbReference>
<keyword evidence="1" id="KW-0472">Membrane</keyword>
<proteinExistence type="predicted"/>
<organism evidence="2">
    <name type="scientific">uncultured bacterium esnapd14</name>
    <dbReference type="NCBI Taxonomy" id="1366594"/>
    <lineage>
        <taxon>Bacteria</taxon>
        <taxon>environmental samples</taxon>
    </lineage>
</organism>
<dbReference type="SUPFAM" id="SSF82693">
    <property type="entry name" value="Multidrug efflux transporter AcrB pore domain, PN1, PN2, PC1 and PC2 subdomains"/>
    <property type="match status" value="2"/>
</dbReference>
<reference evidence="2" key="1">
    <citation type="journal article" date="2013" name="Proc. Natl. Acad. Sci. U.S.A.">
        <title>Mapping gene clusters within arrayed metagenomic libraries to expand the structural diversity of biomedically relevant natural products.</title>
        <authorList>
            <person name="Owen J.G."/>
            <person name="Reddy B.V."/>
            <person name="Ternei M.A."/>
            <person name="Charlop-Powers Z."/>
            <person name="Calle P.Y."/>
            <person name="Kim J.H."/>
            <person name="Brady S.F."/>
        </authorList>
    </citation>
    <scope>NUCLEOTIDE SEQUENCE</scope>
</reference>
<dbReference type="Gene3D" id="3.30.2090.10">
    <property type="entry name" value="Multidrug efflux transporter AcrB TolC docking domain, DN and DC subdomains"/>
    <property type="match status" value="2"/>
</dbReference>
<accession>S5UCU3</accession>
<dbReference type="GO" id="GO:0005886">
    <property type="term" value="C:plasma membrane"/>
    <property type="evidence" value="ECO:0007669"/>
    <property type="project" value="TreeGrafter"/>
</dbReference>
<feature type="transmembrane region" description="Helical" evidence="1">
    <location>
        <begin position="346"/>
        <end position="366"/>
    </location>
</feature>
<feature type="transmembrane region" description="Helical" evidence="1">
    <location>
        <begin position="921"/>
        <end position="942"/>
    </location>
</feature>
<dbReference type="Pfam" id="PF00873">
    <property type="entry name" value="ACR_tran"/>
    <property type="match status" value="1"/>
</dbReference>
<keyword evidence="1" id="KW-0812">Transmembrane</keyword>
<dbReference type="EMBL" id="KF264553">
    <property type="protein sequence ID" value="AGS49737.1"/>
    <property type="molecule type" value="Genomic_DNA"/>
</dbReference>
<dbReference type="Gene3D" id="1.20.1640.10">
    <property type="entry name" value="Multidrug efflux transporter AcrB transmembrane domain"/>
    <property type="match status" value="2"/>
</dbReference>
<feature type="transmembrane region" description="Helical" evidence="1">
    <location>
        <begin position="371"/>
        <end position="389"/>
    </location>
</feature>
<dbReference type="AlphaFoldDB" id="S5UCU3"/>
<dbReference type="Gene3D" id="3.30.70.1320">
    <property type="entry name" value="Multidrug efflux transporter AcrB pore domain like"/>
    <property type="match status" value="1"/>
</dbReference>
<protein>
    <submittedName>
        <fullName evidence="2">Cobalt-zinc-cadmium resistance protein CzcA</fullName>
    </submittedName>
</protein>
<evidence type="ECO:0000256" key="1">
    <source>
        <dbReference type="SAM" id="Phobius"/>
    </source>
</evidence>
<dbReference type="PRINTS" id="PR00702">
    <property type="entry name" value="ACRIFLAVINRP"/>
</dbReference>
<dbReference type="PANTHER" id="PTHR32063">
    <property type="match status" value="1"/>
</dbReference>
<feature type="transmembrane region" description="Helical" evidence="1">
    <location>
        <begin position="484"/>
        <end position="508"/>
    </location>
</feature>
<feature type="transmembrane region" description="Helical" evidence="1">
    <location>
        <begin position="395"/>
        <end position="417"/>
    </location>
</feature>
<feature type="transmembrane region" description="Helical" evidence="1">
    <location>
        <begin position="542"/>
        <end position="561"/>
    </location>
</feature>
<dbReference type="SUPFAM" id="SSF82866">
    <property type="entry name" value="Multidrug efflux transporter AcrB transmembrane domain"/>
    <property type="match status" value="2"/>
</dbReference>
<dbReference type="Gene3D" id="3.30.70.1430">
    <property type="entry name" value="Multidrug efflux transporter AcrB pore domain"/>
    <property type="match status" value="2"/>
</dbReference>
<feature type="transmembrane region" description="Helical" evidence="1">
    <location>
        <begin position="1001"/>
        <end position="1025"/>
    </location>
</feature>
<feature type="transmembrane region" description="Helical" evidence="1">
    <location>
        <begin position="869"/>
        <end position="888"/>
    </location>
</feature>
<dbReference type="InterPro" id="IPR027463">
    <property type="entry name" value="AcrB_DN_DC_subdom"/>
</dbReference>
<dbReference type="SUPFAM" id="SSF82714">
    <property type="entry name" value="Multidrug efflux transporter AcrB TolC docking domain, DN and DC subdomains"/>
    <property type="match status" value="2"/>
</dbReference>
<keyword evidence="1" id="KW-1133">Transmembrane helix</keyword>